<dbReference type="Proteomes" id="UP000306954">
    <property type="component" value="Unassembled WGS sequence"/>
</dbReference>
<feature type="region of interest" description="Disordered" evidence="1">
    <location>
        <begin position="113"/>
        <end position="135"/>
    </location>
</feature>
<evidence type="ECO:0000256" key="1">
    <source>
        <dbReference type="SAM" id="MobiDB-lite"/>
    </source>
</evidence>
<evidence type="ECO:0000313" key="3">
    <source>
        <dbReference type="Proteomes" id="UP000306954"/>
    </source>
</evidence>
<name>A0A4T0JF08_WALIC</name>
<dbReference type="EMBL" id="SPOF01000034">
    <property type="protein sequence ID" value="TIB10054.1"/>
    <property type="molecule type" value="Genomic_DNA"/>
</dbReference>
<reference evidence="2 3" key="1">
    <citation type="submission" date="2019-03" db="EMBL/GenBank/DDBJ databases">
        <title>Sequencing 23 genomes of Wallemia ichthyophaga.</title>
        <authorList>
            <person name="Gostincar C."/>
        </authorList>
    </citation>
    <scope>NUCLEOTIDE SEQUENCE [LARGE SCALE GENOMIC DNA]</scope>
    <source>
        <strain evidence="2 3">EXF-8621</strain>
    </source>
</reference>
<dbReference type="AlphaFoldDB" id="A0A4T0JF08"/>
<gene>
    <name evidence="2" type="ORF">E3P90_03005</name>
</gene>
<evidence type="ECO:0008006" key="4">
    <source>
        <dbReference type="Google" id="ProtNLM"/>
    </source>
</evidence>
<evidence type="ECO:0000313" key="2">
    <source>
        <dbReference type="EMBL" id="TIB10054.1"/>
    </source>
</evidence>
<comment type="caution">
    <text evidence="2">The sequence shown here is derived from an EMBL/GenBank/DDBJ whole genome shotgun (WGS) entry which is preliminary data.</text>
</comment>
<sequence length="135" mass="14537">MSRFIRGSLSGFAVAAAASYSFSSAIGARTDSISAELAEIRDFYGTHAPQPDSPSHKKAYVKSPDASLAELIATKWNDHILSLVASARRFDYYEAGDTMLNWAVQSIRGGSPSQVDKVDSTLNTPTHTSTPQKLV</sequence>
<accession>A0A4T0JF08</accession>
<proteinExistence type="predicted"/>
<protein>
    <recommendedName>
        <fullName evidence="4">MICOS complex subunit MIC12</fullName>
    </recommendedName>
</protein>
<dbReference type="OMA" id="YGTHAPQ"/>
<organism evidence="2 3">
    <name type="scientific">Wallemia ichthyophaga</name>
    <dbReference type="NCBI Taxonomy" id="245174"/>
    <lineage>
        <taxon>Eukaryota</taxon>
        <taxon>Fungi</taxon>
        <taxon>Dikarya</taxon>
        <taxon>Basidiomycota</taxon>
        <taxon>Wallemiomycotina</taxon>
        <taxon>Wallemiomycetes</taxon>
        <taxon>Wallemiales</taxon>
        <taxon>Wallemiaceae</taxon>
        <taxon>Wallemia</taxon>
    </lineage>
</organism>
<feature type="compositionally biased region" description="Polar residues" evidence="1">
    <location>
        <begin position="120"/>
        <end position="135"/>
    </location>
</feature>